<evidence type="ECO:0000313" key="1">
    <source>
        <dbReference type="EMBL" id="ALG08150.1"/>
    </source>
</evidence>
<dbReference type="STRING" id="860235.AOZ06_15605"/>
<protein>
    <submittedName>
        <fullName evidence="1">Uncharacterized protein</fullName>
    </submittedName>
</protein>
<sequence length="151" mass="16332">MKLRQFFGRVAIAAVVISSVFLISHGCAANLRASGATVYQFFRAVGAGDAPTACHLLSGAALAKIQTSTGTSSCHAAVTQIHIGLTQAERERLVRGEADVREYCAAIAGDFSSREELVFDNNPLGMQYILLAEHEGRETISDWGWNTWRVC</sequence>
<organism evidence="1 2">
    <name type="scientific">Kibdelosporangium phytohabitans</name>
    <dbReference type="NCBI Taxonomy" id="860235"/>
    <lineage>
        <taxon>Bacteria</taxon>
        <taxon>Bacillati</taxon>
        <taxon>Actinomycetota</taxon>
        <taxon>Actinomycetes</taxon>
        <taxon>Pseudonocardiales</taxon>
        <taxon>Pseudonocardiaceae</taxon>
        <taxon>Kibdelosporangium</taxon>
    </lineage>
</organism>
<gene>
    <name evidence="1" type="ORF">AOZ06_15605</name>
</gene>
<proteinExistence type="predicted"/>
<dbReference type="AlphaFoldDB" id="A0A0N9I1R7"/>
<dbReference type="KEGG" id="kphy:AOZ06_15605"/>
<dbReference type="EMBL" id="CP012752">
    <property type="protein sequence ID" value="ALG08150.1"/>
    <property type="molecule type" value="Genomic_DNA"/>
</dbReference>
<name>A0A0N9I1R7_9PSEU</name>
<accession>A0A0N9I1R7</accession>
<reference evidence="1 2" key="1">
    <citation type="submission" date="2015-07" db="EMBL/GenBank/DDBJ databases">
        <title>Genome sequencing of Kibdelosporangium phytohabitans.</title>
        <authorList>
            <person name="Qin S."/>
            <person name="Xing K."/>
        </authorList>
    </citation>
    <scope>NUCLEOTIDE SEQUENCE [LARGE SCALE GENOMIC DNA]</scope>
    <source>
        <strain evidence="1 2">KLBMP1111</strain>
    </source>
</reference>
<dbReference type="Proteomes" id="UP000063699">
    <property type="component" value="Chromosome"/>
</dbReference>
<dbReference type="RefSeq" id="WP_054290057.1">
    <property type="nucleotide sequence ID" value="NZ_CP012752.1"/>
</dbReference>
<evidence type="ECO:0000313" key="2">
    <source>
        <dbReference type="Proteomes" id="UP000063699"/>
    </source>
</evidence>
<dbReference type="OrthoDB" id="3688561at2"/>
<keyword evidence="2" id="KW-1185">Reference proteome</keyword>